<reference evidence="1" key="1">
    <citation type="submission" date="2021-05" db="EMBL/GenBank/DDBJ databases">
        <authorList>
            <person name="Pan Q."/>
            <person name="Jouanno E."/>
            <person name="Zahm M."/>
            <person name="Klopp C."/>
            <person name="Cabau C."/>
            <person name="Louis A."/>
            <person name="Berthelot C."/>
            <person name="Parey E."/>
            <person name="Roest Crollius H."/>
            <person name="Montfort J."/>
            <person name="Robinson-Rechavi M."/>
            <person name="Bouchez O."/>
            <person name="Lampietro C."/>
            <person name="Lopez Roques C."/>
            <person name="Donnadieu C."/>
            <person name="Postlethwait J."/>
            <person name="Bobe J."/>
            <person name="Dillon D."/>
            <person name="Chandos A."/>
            <person name="von Hippel F."/>
            <person name="Guiguen Y."/>
        </authorList>
    </citation>
    <scope>NUCLEOTIDE SEQUENCE</scope>
    <source>
        <strain evidence="1">YG-Jan2019</strain>
    </source>
</reference>
<evidence type="ECO:0000313" key="2">
    <source>
        <dbReference type="Proteomes" id="UP001157502"/>
    </source>
</evidence>
<dbReference type="EMBL" id="CM055746">
    <property type="protein sequence ID" value="KAJ7996899.1"/>
    <property type="molecule type" value="Genomic_DNA"/>
</dbReference>
<organism evidence="1 2">
    <name type="scientific">Dallia pectoralis</name>
    <name type="common">Alaska blackfish</name>
    <dbReference type="NCBI Taxonomy" id="75939"/>
    <lineage>
        <taxon>Eukaryota</taxon>
        <taxon>Metazoa</taxon>
        <taxon>Chordata</taxon>
        <taxon>Craniata</taxon>
        <taxon>Vertebrata</taxon>
        <taxon>Euteleostomi</taxon>
        <taxon>Actinopterygii</taxon>
        <taxon>Neopterygii</taxon>
        <taxon>Teleostei</taxon>
        <taxon>Protacanthopterygii</taxon>
        <taxon>Esociformes</taxon>
        <taxon>Umbridae</taxon>
        <taxon>Dallia</taxon>
    </lineage>
</organism>
<sequence length="992" mass="109565">MIKGQFYWGPGHSFTKKCLHYDQTCHRQHVIPGLALLWNSMGHHPSHPPLPFFLLLFSAVLLLPHLGTSSSLPPPQDVERASVSGTPPAPSGNTTKRTCMDKVVCRPGIVLPVWLPLSPPLAEQTGRAIVYFACLMYMFLGVSIIADRFMASIEVITSQEKEVTITKPNGETSVTTVRIWNETVSNLTLMALGSSAPEILLSVIEVCGHNFDAGELGPGTIVGSAAFNMFVIIGVCVWVIPDGESRKIKHLRVFFITAFWSIFAYIWLYLILAVISPGVVEVWEALVTLLYFPVCVILAWIADRRMLFYKYMHKRYRVDKRHGIVVETEGDLSARGIDVIMDAKFTDGNCPAGNSSAVCTVSDTVSVQAGKDLDQNRDEVVRILKDLKQKHPDKDLEQLIQMANYSAMVQQRKSRAFYRIQATRVMIGAGNVLKKHAAEQARRRAAAADGEAVAEDDSATCAHVSFERAQYKCTENCGALSLGVICTGGTMLHKFYVDYRTENGSANAGDDYEFSEGTLVFKPGESRKEIKVSILDDDVFEEDEHFFVRLLNLRLDECGDKVLPGTPPEGRLVEPQLATVTILDDDHAGIFTFGERVLRVSESAGMVVVTVVRNSGSRGTVVLPYHTEDGSARAGVDYQEAKGELEFTNEQTSKTLQVRIVNVEEYEKQENFFIALEEPKWLKRGISALLLNKGNPTPEEEEARHISEMGKPILGVNKRLEVVIEESYEFKIRQGMTPQGPLDPSTVDKLLKDTNLAMVIGTHSWREQFIEAVTVSAGGDEEEGAERRVPNCFDYFMHIVTVFWKVLFACVPPTEYWNGWACFVVSIIVIGLLTTVIGDLASHFGCTVGLRDTVTAVVFVALGTSIPDTFASKVAATQDQYADASVGNVTGSNAVNVFLGIGVAWSVAAIYWEVKGQPFRVDPGSLAFSVTLFTIFAFISMGVLMLRRRPSVGGELGGPKVSKVLTTLFFFGLWFLYILFSSLEAYCHVKGF</sequence>
<evidence type="ECO:0000313" key="1">
    <source>
        <dbReference type="EMBL" id="KAJ7996899.1"/>
    </source>
</evidence>
<protein>
    <submittedName>
        <fullName evidence="1">Uncharacterized protein</fullName>
    </submittedName>
</protein>
<gene>
    <name evidence="1" type="ORF">DPEC_G00223290</name>
</gene>
<name>A0ACC2FZT7_DALPE</name>
<keyword evidence="2" id="KW-1185">Reference proteome</keyword>
<proteinExistence type="predicted"/>
<dbReference type="Proteomes" id="UP001157502">
    <property type="component" value="Chromosome 19"/>
</dbReference>
<accession>A0ACC2FZT7</accession>
<comment type="caution">
    <text evidence="1">The sequence shown here is derived from an EMBL/GenBank/DDBJ whole genome shotgun (WGS) entry which is preliminary data.</text>
</comment>